<dbReference type="SMART" id="SM00411">
    <property type="entry name" value="BHL"/>
    <property type="match status" value="1"/>
</dbReference>
<dbReference type="Gene3D" id="4.10.520.10">
    <property type="entry name" value="IHF-like DNA-binding proteins"/>
    <property type="match status" value="1"/>
</dbReference>
<evidence type="ECO:0008006" key="7">
    <source>
        <dbReference type="Google" id="ProtNLM"/>
    </source>
</evidence>
<sequence length="90" mass="9629">MNKTELIKSIAVGSGVSKGVAAKMLTSLQDAVTNAVTHGDKVSIRGFGSFAISDHAARRCRHPHTGEVMQAKAYRTVRFVPSSEIKSCLN</sequence>
<dbReference type="GO" id="GO:0030527">
    <property type="term" value="F:structural constituent of chromatin"/>
    <property type="evidence" value="ECO:0007669"/>
    <property type="project" value="InterPro"/>
</dbReference>
<dbReference type="PANTHER" id="PTHR33175:SF3">
    <property type="entry name" value="DNA-BINDING PROTEIN HU-BETA"/>
    <property type="match status" value="1"/>
</dbReference>
<dbReference type="Proteomes" id="UP000050482">
    <property type="component" value="Unassembled WGS sequence"/>
</dbReference>
<proteinExistence type="inferred from homology"/>
<dbReference type="AlphaFoldDB" id="A0A0P9GWL5"/>
<organism evidence="5 6">
    <name type="scientific">Alicyclobacillus ferrooxydans</name>
    <dbReference type="NCBI Taxonomy" id="471514"/>
    <lineage>
        <taxon>Bacteria</taxon>
        <taxon>Bacillati</taxon>
        <taxon>Bacillota</taxon>
        <taxon>Bacilli</taxon>
        <taxon>Bacillales</taxon>
        <taxon>Alicyclobacillaceae</taxon>
        <taxon>Alicyclobacillus</taxon>
    </lineage>
</organism>
<keyword evidence="3" id="KW-0238">DNA-binding</keyword>
<reference evidence="5 6" key="1">
    <citation type="submission" date="2015-09" db="EMBL/GenBank/DDBJ databases">
        <title>Draft genome sequence of Alicyclobacillus ferrooxydans DSM 22381.</title>
        <authorList>
            <person name="Hemp J."/>
        </authorList>
    </citation>
    <scope>NUCLEOTIDE SEQUENCE [LARGE SCALE GENOMIC DNA]</scope>
    <source>
        <strain evidence="5 6">TC-34</strain>
    </source>
</reference>
<gene>
    <name evidence="5" type="ORF">AN477_00615</name>
</gene>
<name>A0A0P9GWL5_9BACL</name>
<evidence type="ECO:0000256" key="2">
    <source>
        <dbReference type="ARBA" id="ARBA00023067"/>
    </source>
</evidence>
<comment type="similarity">
    <text evidence="1 4">Belongs to the bacterial histone-like protein family.</text>
</comment>
<dbReference type="CDD" id="cd13831">
    <property type="entry name" value="HU"/>
    <property type="match status" value="1"/>
</dbReference>
<accession>A0A0P9GWL5</accession>
<keyword evidence="6" id="KW-1185">Reference proteome</keyword>
<evidence type="ECO:0000313" key="5">
    <source>
        <dbReference type="EMBL" id="KPV45718.1"/>
    </source>
</evidence>
<evidence type="ECO:0000256" key="1">
    <source>
        <dbReference type="ARBA" id="ARBA00010529"/>
    </source>
</evidence>
<dbReference type="GO" id="GO:0003677">
    <property type="term" value="F:DNA binding"/>
    <property type="evidence" value="ECO:0007669"/>
    <property type="project" value="UniProtKB-KW"/>
</dbReference>
<dbReference type="Pfam" id="PF00216">
    <property type="entry name" value="Bac_DNA_binding"/>
    <property type="match status" value="1"/>
</dbReference>
<dbReference type="GO" id="GO:0030261">
    <property type="term" value="P:chromosome condensation"/>
    <property type="evidence" value="ECO:0007669"/>
    <property type="project" value="UniProtKB-KW"/>
</dbReference>
<dbReference type="InterPro" id="IPR000119">
    <property type="entry name" value="Hist_DNA-bd"/>
</dbReference>
<keyword evidence="2" id="KW-0226">DNA condensation</keyword>
<dbReference type="PRINTS" id="PR01727">
    <property type="entry name" value="DNABINDINGHU"/>
</dbReference>
<dbReference type="SUPFAM" id="SSF47729">
    <property type="entry name" value="IHF-like DNA-binding proteins"/>
    <property type="match status" value="1"/>
</dbReference>
<evidence type="ECO:0000313" key="6">
    <source>
        <dbReference type="Proteomes" id="UP000050482"/>
    </source>
</evidence>
<dbReference type="PANTHER" id="PTHR33175">
    <property type="entry name" value="DNA-BINDING PROTEIN HU"/>
    <property type="match status" value="1"/>
</dbReference>
<evidence type="ECO:0000256" key="4">
    <source>
        <dbReference type="RuleBase" id="RU003939"/>
    </source>
</evidence>
<evidence type="ECO:0000256" key="3">
    <source>
        <dbReference type="ARBA" id="ARBA00023125"/>
    </source>
</evidence>
<comment type="caution">
    <text evidence="5">The sequence shown here is derived from an EMBL/GenBank/DDBJ whole genome shotgun (WGS) entry which is preliminary data.</text>
</comment>
<dbReference type="STRING" id="471514.AN477_00615"/>
<dbReference type="PATRIC" id="fig|471514.4.peg.93"/>
<dbReference type="EMBL" id="LJCO01000008">
    <property type="protein sequence ID" value="KPV45718.1"/>
    <property type="molecule type" value="Genomic_DNA"/>
</dbReference>
<protein>
    <recommendedName>
        <fullName evidence="7">DNA-binding protein</fullName>
    </recommendedName>
</protein>
<dbReference type="InterPro" id="IPR010992">
    <property type="entry name" value="IHF-like_DNA-bd_dom_sf"/>
</dbReference>